<evidence type="ECO:0000256" key="1">
    <source>
        <dbReference type="ARBA" id="ARBA00005771"/>
    </source>
</evidence>
<dbReference type="Proteomes" id="UP001347796">
    <property type="component" value="Unassembled WGS sequence"/>
</dbReference>
<sequence>MENDDNNNDSGTIKEVVIKDKSGNDFKMIEVDGVYLLPVGEEIVGNKPEVHFRKIKDFKIRDDDVMICAYPKAGTHWIWEVIQMLRTKSTEYNKQIKEKQMLEFGKLDEIDQEPSPRLLNSHLWPRHLPIEMFSKKTKIIYLLRNPKDTIVSYFFHISATDFSVEYYGTIGDFVDMSLYKNLPYGTWYDYVLEWEKFFETTHNPFYHFTYEDMHENPIEHVKGLAKFLDLPASDELCKDIVEACNFKKLKKANEEIKDNFLKFEWKEGSSIYRKGKVGDWKNWLTVAESERFDKVTEEKLKYSKVKSRYRYT</sequence>
<dbReference type="InterPro" id="IPR000863">
    <property type="entry name" value="Sulfotransferase_dom"/>
</dbReference>
<evidence type="ECO:0000313" key="4">
    <source>
        <dbReference type="EMBL" id="KAK6165548.1"/>
    </source>
</evidence>
<proteinExistence type="inferred from homology"/>
<dbReference type="AlphaFoldDB" id="A0AAN8G0Q4"/>
<dbReference type="InterPro" id="IPR027417">
    <property type="entry name" value="P-loop_NTPase"/>
</dbReference>
<keyword evidence="5" id="KW-1185">Reference proteome</keyword>
<feature type="domain" description="Sulfotransferase" evidence="3">
    <location>
        <begin position="62"/>
        <end position="302"/>
    </location>
</feature>
<dbReference type="GO" id="GO:0008146">
    <property type="term" value="F:sulfotransferase activity"/>
    <property type="evidence" value="ECO:0007669"/>
    <property type="project" value="InterPro"/>
</dbReference>
<evidence type="ECO:0000313" key="5">
    <source>
        <dbReference type="Proteomes" id="UP001347796"/>
    </source>
</evidence>
<protein>
    <recommendedName>
        <fullName evidence="3">Sulfotransferase domain-containing protein</fullName>
    </recommendedName>
</protein>
<dbReference type="Pfam" id="PF00685">
    <property type="entry name" value="Sulfotransfer_1"/>
    <property type="match status" value="1"/>
</dbReference>
<comment type="caution">
    <text evidence="4">The sequence shown here is derived from an EMBL/GenBank/DDBJ whole genome shotgun (WGS) entry which is preliminary data.</text>
</comment>
<organism evidence="4 5">
    <name type="scientific">Patella caerulea</name>
    <name type="common">Rayed Mediterranean limpet</name>
    <dbReference type="NCBI Taxonomy" id="87958"/>
    <lineage>
        <taxon>Eukaryota</taxon>
        <taxon>Metazoa</taxon>
        <taxon>Spiralia</taxon>
        <taxon>Lophotrochozoa</taxon>
        <taxon>Mollusca</taxon>
        <taxon>Gastropoda</taxon>
        <taxon>Patellogastropoda</taxon>
        <taxon>Patelloidea</taxon>
        <taxon>Patellidae</taxon>
        <taxon>Patella</taxon>
    </lineage>
</organism>
<reference evidence="4 5" key="1">
    <citation type="submission" date="2024-01" db="EMBL/GenBank/DDBJ databases">
        <title>The genome of the rayed Mediterranean limpet Patella caerulea (Linnaeus, 1758).</title>
        <authorList>
            <person name="Anh-Thu Weber A."/>
            <person name="Halstead-Nussloch G."/>
        </authorList>
    </citation>
    <scope>NUCLEOTIDE SEQUENCE [LARGE SCALE GENOMIC DNA]</scope>
    <source>
        <strain evidence="4">AATW-2023a</strain>
        <tissue evidence="4">Whole specimen</tissue>
    </source>
</reference>
<dbReference type="SUPFAM" id="SSF52540">
    <property type="entry name" value="P-loop containing nucleoside triphosphate hydrolases"/>
    <property type="match status" value="1"/>
</dbReference>
<accession>A0AAN8G0Q4</accession>
<gene>
    <name evidence="4" type="ORF">SNE40_022456</name>
</gene>
<evidence type="ECO:0000259" key="3">
    <source>
        <dbReference type="Pfam" id="PF00685"/>
    </source>
</evidence>
<comment type="similarity">
    <text evidence="1">Belongs to the sulfotransferase 1 family.</text>
</comment>
<dbReference type="Gene3D" id="3.40.50.300">
    <property type="entry name" value="P-loop containing nucleotide triphosphate hydrolases"/>
    <property type="match status" value="1"/>
</dbReference>
<name>A0AAN8G0Q4_PATCE</name>
<dbReference type="PANTHER" id="PTHR11783">
    <property type="entry name" value="SULFOTRANSFERASE SULT"/>
    <property type="match status" value="1"/>
</dbReference>
<keyword evidence="2" id="KW-0808">Transferase</keyword>
<dbReference type="EMBL" id="JAZGQO010000021">
    <property type="protein sequence ID" value="KAK6165548.1"/>
    <property type="molecule type" value="Genomic_DNA"/>
</dbReference>
<evidence type="ECO:0000256" key="2">
    <source>
        <dbReference type="ARBA" id="ARBA00022679"/>
    </source>
</evidence>